<dbReference type="EMBL" id="BGPR01000023">
    <property type="protein sequence ID" value="GBL80927.1"/>
    <property type="molecule type" value="Genomic_DNA"/>
</dbReference>
<proteinExistence type="predicted"/>
<reference evidence="1 2" key="1">
    <citation type="journal article" date="2019" name="Sci. Rep.">
        <title>Orb-weaving spider Araneus ventricosus genome elucidates the spidroin gene catalogue.</title>
        <authorList>
            <person name="Kono N."/>
            <person name="Nakamura H."/>
            <person name="Ohtoshi R."/>
            <person name="Moran D.A.P."/>
            <person name="Shinohara A."/>
            <person name="Yoshida Y."/>
            <person name="Fujiwara M."/>
            <person name="Mori M."/>
            <person name="Tomita M."/>
            <person name="Arakawa K."/>
        </authorList>
    </citation>
    <scope>NUCLEOTIDE SEQUENCE [LARGE SCALE GENOMIC DNA]</scope>
</reference>
<accession>A0A4Y2AN45</accession>
<gene>
    <name evidence="1" type="ORF">AVEN_26335_1</name>
</gene>
<sequence length="103" mass="11759">MTHCLTPLSGVKSSKGGSLGICCRTIPWCRNWESACGNWRIPPMGIYEDAQPRTLSLLLFFQVVYTRLLQMLMFLLLHPVVHGLTRTDIIVMIHHFKFALCVK</sequence>
<keyword evidence="2" id="KW-1185">Reference proteome</keyword>
<organism evidence="1 2">
    <name type="scientific">Araneus ventricosus</name>
    <name type="common">Orbweaver spider</name>
    <name type="synonym">Epeira ventricosa</name>
    <dbReference type="NCBI Taxonomy" id="182803"/>
    <lineage>
        <taxon>Eukaryota</taxon>
        <taxon>Metazoa</taxon>
        <taxon>Ecdysozoa</taxon>
        <taxon>Arthropoda</taxon>
        <taxon>Chelicerata</taxon>
        <taxon>Arachnida</taxon>
        <taxon>Araneae</taxon>
        <taxon>Araneomorphae</taxon>
        <taxon>Entelegynae</taxon>
        <taxon>Araneoidea</taxon>
        <taxon>Araneidae</taxon>
        <taxon>Araneus</taxon>
    </lineage>
</organism>
<comment type="caution">
    <text evidence="1">The sequence shown here is derived from an EMBL/GenBank/DDBJ whole genome shotgun (WGS) entry which is preliminary data.</text>
</comment>
<dbReference type="Proteomes" id="UP000499080">
    <property type="component" value="Unassembled WGS sequence"/>
</dbReference>
<evidence type="ECO:0000313" key="1">
    <source>
        <dbReference type="EMBL" id="GBL80927.1"/>
    </source>
</evidence>
<evidence type="ECO:0000313" key="2">
    <source>
        <dbReference type="Proteomes" id="UP000499080"/>
    </source>
</evidence>
<protein>
    <submittedName>
        <fullName evidence="1">Uncharacterized protein</fullName>
    </submittedName>
</protein>
<name>A0A4Y2AN45_ARAVE</name>
<dbReference type="AlphaFoldDB" id="A0A4Y2AN45"/>